<dbReference type="Gene3D" id="3.40.50.1100">
    <property type="match status" value="2"/>
</dbReference>
<keyword evidence="2" id="KW-0663">Pyridoxal phosphate</keyword>
<keyword evidence="6" id="KW-1185">Reference proteome</keyword>
<feature type="domain" description="Tryptophan synthase beta chain-like PALP" evidence="4">
    <location>
        <begin position="20"/>
        <end position="305"/>
    </location>
</feature>
<dbReference type="RefSeq" id="WP_190268026.1">
    <property type="nucleotide sequence ID" value="NZ_BAABAD010000005.1"/>
</dbReference>
<evidence type="ECO:0000256" key="3">
    <source>
        <dbReference type="ARBA" id="ARBA00023239"/>
    </source>
</evidence>
<name>A0ABR7WDW8_9ACTN</name>
<sequence>MGPVTLDEVVAARERIAGSLRRTPVLRTAIDTVDGPVDVVFKLEYLQAGGCFKPRGSLNAVRHARDEGLLDDAGVLVASGGNAAIGAAWAARIAATRCTVVVPETAPQVKVDSLRALGADVHQVGDRYQHAADAAAEMARRSGALLLHAYDQPDIVAGAGTIGLELADDVAGPLTTVVCVGGGGLLGGLTAVQRPGDRIVGAEPIGSSCLRHAIDAGRPVPVELDSVAADSLGATRLGDICWSTIAGRAVTSVVVSDADLIAARGHLWDAFRILVEPGTATAVAAVLTGAVRPEPDSTLCVVLCGANTTLGPQRSEAGASGR</sequence>
<comment type="cofactor">
    <cofactor evidence="1">
        <name>pyridoxal 5'-phosphate</name>
        <dbReference type="ChEBI" id="CHEBI:597326"/>
    </cofactor>
</comment>
<dbReference type="Proteomes" id="UP000602395">
    <property type="component" value="Unassembled WGS sequence"/>
</dbReference>
<dbReference type="InterPro" id="IPR036052">
    <property type="entry name" value="TrpB-like_PALP_sf"/>
</dbReference>
<protein>
    <submittedName>
        <fullName evidence="5">Serine/threonine dehydratase</fullName>
    </submittedName>
</protein>
<dbReference type="EMBL" id="JACWMS010000003">
    <property type="protein sequence ID" value="MBD1320978.1"/>
    <property type="molecule type" value="Genomic_DNA"/>
</dbReference>
<dbReference type="NCBIfam" id="NF006094">
    <property type="entry name" value="PRK08246.1"/>
    <property type="match status" value="1"/>
</dbReference>
<evidence type="ECO:0000313" key="6">
    <source>
        <dbReference type="Proteomes" id="UP000602395"/>
    </source>
</evidence>
<evidence type="ECO:0000256" key="1">
    <source>
        <dbReference type="ARBA" id="ARBA00001933"/>
    </source>
</evidence>
<evidence type="ECO:0000256" key="2">
    <source>
        <dbReference type="ARBA" id="ARBA00022898"/>
    </source>
</evidence>
<comment type="caution">
    <text evidence="5">The sequence shown here is derived from an EMBL/GenBank/DDBJ whole genome shotgun (WGS) entry which is preliminary data.</text>
</comment>
<accession>A0ABR7WDW8</accession>
<evidence type="ECO:0000259" key="4">
    <source>
        <dbReference type="Pfam" id="PF00291"/>
    </source>
</evidence>
<dbReference type="PANTHER" id="PTHR48078">
    <property type="entry name" value="THREONINE DEHYDRATASE, MITOCHONDRIAL-RELATED"/>
    <property type="match status" value="1"/>
</dbReference>
<gene>
    <name evidence="5" type="ORF">IDF66_15435</name>
</gene>
<dbReference type="SUPFAM" id="SSF53686">
    <property type="entry name" value="Tryptophan synthase beta subunit-like PLP-dependent enzymes"/>
    <property type="match status" value="1"/>
</dbReference>
<dbReference type="PANTHER" id="PTHR48078:SF6">
    <property type="entry name" value="L-THREONINE DEHYDRATASE CATABOLIC TDCB"/>
    <property type="match status" value="1"/>
</dbReference>
<reference evidence="5 6" key="1">
    <citation type="submission" date="2020-09" db="EMBL/GenBank/DDBJ databases">
        <title>Novel species in genus Gordonia.</title>
        <authorList>
            <person name="Zhang G."/>
        </authorList>
    </citation>
    <scope>NUCLEOTIDE SEQUENCE [LARGE SCALE GENOMIC DNA]</scope>
    <source>
        <strain evidence="5 6">ON-33</strain>
    </source>
</reference>
<dbReference type="Pfam" id="PF00291">
    <property type="entry name" value="PALP"/>
    <property type="match status" value="1"/>
</dbReference>
<proteinExistence type="predicted"/>
<dbReference type="InterPro" id="IPR050147">
    <property type="entry name" value="Ser/Thr_Dehydratase"/>
</dbReference>
<dbReference type="InterPro" id="IPR001926">
    <property type="entry name" value="TrpB-like_PALP"/>
</dbReference>
<keyword evidence="3" id="KW-0456">Lyase</keyword>
<organism evidence="5 6">
    <name type="scientific">Gordonia hankookensis</name>
    <dbReference type="NCBI Taxonomy" id="589403"/>
    <lineage>
        <taxon>Bacteria</taxon>
        <taxon>Bacillati</taxon>
        <taxon>Actinomycetota</taxon>
        <taxon>Actinomycetes</taxon>
        <taxon>Mycobacteriales</taxon>
        <taxon>Gordoniaceae</taxon>
        <taxon>Gordonia</taxon>
    </lineage>
</organism>
<evidence type="ECO:0000313" key="5">
    <source>
        <dbReference type="EMBL" id="MBD1320978.1"/>
    </source>
</evidence>